<dbReference type="Gene3D" id="4.10.240.10">
    <property type="entry name" value="Zn(2)-C6 fungal-type DNA-binding domain"/>
    <property type="match status" value="1"/>
</dbReference>
<dbReference type="PANTHER" id="PTHR47785:SF5">
    <property type="entry name" value="ZN(II)2CYS6 TRANSCRIPTION FACTOR (EUROFUNG)"/>
    <property type="match status" value="1"/>
</dbReference>
<accession>A0A3M2SL09</accession>
<gene>
    <name evidence="6" type="ORF">CDV36_002147</name>
</gene>
<feature type="region of interest" description="Disordered" evidence="4">
    <location>
        <begin position="488"/>
        <end position="517"/>
    </location>
</feature>
<dbReference type="GO" id="GO:0006351">
    <property type="term" value="P:DNA-templated transcription"/>
    <property type="evidence" value="ECO:0007669"/>
    <property type="project" value="InterPro"/>
</dbReference>
<evidence type="ECO:0000256" key="2">
    <source>
        <dbReference type="ARBA" id="ARBA00023242"/>
    </source>
</evidence>
<dbReference type="Pfam" id="PF04082">
    <property type="entry name" value="Fungal_trans"/>
    <property type="match status" value="1"/>
</dbReference>
<keyword evidence="1" id="KW-0479">Metal-binding</keyword>
<dbReference type="CDD" id="cd12148">
    <property type="entry name" value="fungal_TF_MHR"/>
    <property type="match status" value="1"/>
</dbReference>
<dbReference type="STRING" id="2010991.A0A3M2SL09"/>
<organism evidence="6 7">
    <name type="scientific">Fusarium kuroshium</name>
    <dbReference type="NCBI Taxonomy" id="2010991"/>
    <lineage>
        <taxon>Eukaryota</taxon>
        <taxon>Fungi</taxon>
        <taxon>Dikarya</taxon>
        <taxon>Ascomycota</taxon>
        <taxon>Pezizomycotina</taxon>
        <taxon>Sordariomycetes</taxon>
        <taxon>Hypocreomycetidae</taxon>
        <taxon>Hypocreales</taxon>
        <taxon>Nectriaceae</taxon>
        <taxon>Fusarium</taxon>
        <taxon>Fusarium solani species complex</taxon>
    </lineage>
</organism>
<proteinExistence type="predicted"/>
<feature type="domain" description="Zn(2)-C6 fungal-type" evidence="5">
    <location>
        <begin position="89"/>
        <end position="119"/>
    </location>
</feature>
<dbReference type="InterPro" id="IPR053181">
    <property type="entry name" value="EcdB-like_regulator"/>
</dbReference>
<dbReference type="SMART" id="SM00066">
    <property type="entry name" value="GAL4"/>
    <property type="match status" value="1"/>
</dbReference>
<dbReference type="PROSITE" id="PS50048">
    <property type="entry name" value="ZN2_CY6_FUNGAL_2"/>
    <property type="match status" value="1"/>
</dbReference>
<dbReference type="GO" id="GO:0000981">
    <property type="term" value="F:DNA-binding transcription factor activity, RNA polymerase II-specific"/>
    <property type="evidence" value="ECO:0007669"/>
    <property type="project" value="InterPro"/>
</dbReference>
<dbReference type="GO" id="GO:0003677">
    <property type="term" value="F:DNA binding"/>
    <property type="evidence" value="ECO:0007669"/>
    <property type="project" value="InterPro"/>
</dbReference>
<protein>
    <recommendedName>
        <fullName evidence="5">Zn(2)-C6 fungal-type domain-containing protein</fullName>
    </recommendedName>
</protein>
<feature type="region of interest" description="Disordered" evidence="4">
    <location>
        <begin position="213"/>
        <end position="249"/>
    </location>
</feature>
<dbReference type="EMBL" id="NKUJ01000022">
    <property type="protein sequence ID" value="RMJ18208.1"/>
    <property type="molecule type" value="Genomic_DNA"/>
</dbReference>
<dbReference type="SUPFAM" id="SSF57701">
    <property type="entry name" value="Zn2/Cys6 DNA-binding domain"/>
    <property type="match status" value="1"/>
</dbReference>
<dbReference type="OrthoDB" id="4356994at2759"/>
<dbReference type="InterPro" id="IPR001138">
    <property type="entry name" value="Zn2Cys6_DnaBD"/>
</dbReference>
<dbReference type="Proteomes" id="UP000277212">
    <property type="component" value="Unassembled WGS sequence"/>
</dbReference>
<evidence type="ECO:0000256" key="1">
    <source>
        <dbReference type="ARBA" id="ARBA00022723"/>
    </source>
</evidence>
<keyword evidence="3" id="KW-0175">Coiled coil</keyword>
<feature type="region of interest" description="Disordered" evidence="4">
    <location>
        <begin position="1"/>
        <end position="78"/>
    </location>
</feature>
<feature type="coiled-coil region" evidence="3">
    <location>
        <begin position="147"/>
        <end position="174"/>
    </location>
</feature>
<reference evidence="6 7" key="1">
    <citation type="submission" date="2017-06" db="EMBL/GenBank/DDBJ databases">
        <title>Comparative genomic analysis of Ambrosia Fusariam Clade fungi.</title>
        <authorList>
            <person name="Stajich J.E."/>
            <person name="Carrillo J."/>
            <person name="Kijimoto T."/>
            <person name="Eskalen A."/>
            <person name="O'Donnell K."/>
            <person name="Kasson M."/>
        </authorList>
    </citation>
    <scope>NUCLEOTIDE SEQUENCE [LARGE SCALE GENOMIC DNA]</scope>
    <source>
        <strain evidence="6">UCR3666</strain>
    </source>
</reference>
<keyword evidence="2" id="KW-0539">Nucleus</keyword>
<name>A0A3M2SL09_9HYPO</name>
<dbReference type="GO" id="GO:0008270">
    <property type="term" value="F:zinc ion binding"/>
    <property type="evidence" value="ECO:0007669"/>
    <property type="project" value="InterPro"/>
</dbReference>
<evidence type="ECO:0000313" key="7">
    <source>
        <dbReference type="Proteomes" id="UP000277212"/>
    </source>
</evidence>
<evidence type="ECO:0000256" key="4">
    <source>
        <dbReference type="SAM" id="MobiDB-lite"/>
    </source>
</evidence>
<comment type="caution">
    <text evidence="6">The sequence shown here is derived from an EMBL/GenBank/DDBJ whole genome shotgun (WGS) entry which is preliminary data.</text>
</comment>
<dbReference type="PROSITE" id="PS00463">
    <property type="entry name" value="ZN2_CY6_FUNGAL_1"/>
    <property type="match status" value="1"/>
</dbReference>
<evidence type="ECO:0000259" key="5">
    <source>
        <dbReference type="PROSITE" id="PS50048"/>
    </source>
</evidence>
<feature type="compositionally biased region" description="Polar residues" evidence="4">
    <location>
        <begin position="223"/>
        <end position="238"/>
    </location>
</feature>
<sequence>MAAHRPELESSYQHHRAGSISHQGQHHGVHDSSRLAAEGEATDLNPKTANRAGNGESGEVARPRPKRRRITPLPPTTTDFTRRKRVAQACQFCRLRKTKCDNARPTCTYCLQHRARCIYDDEVEVAAGAGDETGAFSNGQALDDGSSQDILMRLEEIKDMLKQAQEAHERTARLLQSAPLSFSPLPGGVSFNDSVGTAPTVLPLLDVPSQAAPCVGPSPEEAQGQSPWTTSNVGSFHQTPGGGTDSDRVDIASARRSPLHALRPESLLEWAVFRPILSDADTGIKSFLFESDSGDMAAVESKGTGRGIRDDAYVSLCRKFLAHVHPRNPLLDEETLMGHARDIEENGLRWDGASCLVVSSRSAQVLSIPAIPDSEGRPEADAYFTAAKKRLGLLGCSIQDSQCFFIASIYEKYCLRPVQAWLYVQQASSRLQAYLLQKGQRPSPTTSSLQLEQRIFWSCFRAESEFHLGIGLPSSGLEELSYPDAFPAPPEMVDAGGRDGLEPAGDSYDDGPSPSSDAQLRVLQQQRSWSYYLAEISLRRTIDDNARLVHHHLPPLIQFDQGQPPKNEFSDGLQMRFLEWREMVLRPVLYLVLHHHLQSQQRQQSHANQCCQQQALPADALPLAAKAVEVCAATIVHNVSEQRHGGTWFVVRRPFSCACLIIAVALHPASGLLPPPNWRSLVKVSIQALRSWGCEAPDLDRMAGVLENMYHEACRRLSILEGDNSNNNN</sequence>
<evidence type="ECO:0000256" key="3">
    <source>
        <dbReference type="SAM" id="Coils"/>
    </source>
</evidence>
<dbReference type="InterPro" id="IPR036864">
    <property type="entry name" value="Zn2-C6_fun-type_DNA-bd_sf"/>
</dbReference>
<keyword evidence="7" id="KW-1185">Reference proteome</keyword>
<evidence type="ECO:0000313" key="6">
    <source>
        <dbReference type="EMBL" id="RMJ18208.1"/>
    </source>
</evidence>
<dbReference type="CDD" id="cd00067">
    <property type="entry name" value="GAL4"/>
    <property type="match status" value="1"/>
</dbReference>
<dbReference type="InterPro" id="IPR007219">
    <property type="entry name" value="XnlR_reg_dom"/>
</dbReference>
<dbReference type="AlphaFoldDB" id="A0A3M2SL09"/>
<dbReference type="Pfam" id="PF00172">
    <property type="entry name" value="Zn_clus"/>
    <property type="match status" value="1"/>
</dbReference>
<dbReference type="PANTHER" id="PTHR47785">
    <property type="entry name" value="ZN(II)2CYS6 TRANSCRIPTION FACTOR (EUROFUNG)-RELATED-RELATED"/>
    <property type="match status" value="1"/>
</dbReference>